<dbReference type="SFLD" id="SFLDG00358">
    <property type="entry name" value="Main_(cytGST)"/>
    <property type="match status" value="1"/>
</dbReference>
<sequence length="230" mass="26936">MPQLKYYYDFMSQPSRALYIFLKLTNIPFEVCPVALRKGIQHSDEFKEKLNRFQKVPFIHHGSFKLAESIAIVRYLSREYRDVVEDHWYPKNSQEQAKVDEYLEWQHTNTRLHCASYFVYKWLIPNMTQSPPDANEVSKHESNMLTCLDQIEDLWLGQGHKYIVGDKISVADIFAATELEQPKMAGFDVCKGRPKLKAWLDQVKQDCSPFYEEAHVITNKIASQAKRAKL</sequence>
<feature type="domain" description="GST C-terminal" evidence="9">
    <location>
        <begin position="92"/>
        <end position="230"/>
    </location>
</feature>
<dbReference type="PANTHER" id="PTHR43917">
    <property type="match status" value="1"/>
</dbReference>
<dbReference type="InterPro" id="IPR004045">
    <property type="entry name" value="Glutathione_S-Trfase_N"/>
</dbReference>
<dbReference type="InterPro" id="IPR004046">
    <property type="entry name" value="GST_C"/>
</dbReference>
<evidence type="ECO:0000256" key="7">
    <source>
        <dbReference type="ARBA" id="ARBA00047960"/>
    </source>
</evidence>
<accession>A0A2R4FXE6</accession>
<dbReference type="Pfam" id="PF00043">
    <property type="entry name" value="GST_C"/>
    <property type="match status" value="1"/>
</dbReference>
<dbReference type="InterPro" id="IPR040079">
    <property type="entry name" value="Glutathione_S-Trfase"/>
</dbReference>
<dbReference type="GO" id="GO:0004364">
    <property type="term" value="F:glutathione transferase activity"/>
    <property type="evidence" value="ECO:0007669"/>
    <property type="project" value="UniProtKB-EC"/>
</dbReference>
<evidence type="ECO:0000256" key="6">
    <source>
        <dbReference type="ARBA" id="ARBA00022679"/>
    </source>
</evidence>
<dbReference type="EC" id="2.5.1.18" evidence="4"/>
<dbReference type="SUPFAM" id="SSF52833">
    <property type="entry name" value="Thioredoxin-like"/>
    <property type="match status" value="1"/>
</dbReference>
<dbReference type="InterPro" id="IPR036249">
    <property type="entry name" value="Thioredoxin-like_sf"/>
</dbReference>
<dbReference type="EMBL" id="MF034834">
    <property type="protein sequence ID" value="AVT42200.1"/>
    <property type="molecule type" value="mRNA"/>
</dbReference>
<dbReference type="CDD" id="cd03183">
    <property type="entry name" value="GST_C_Theta"/>
    <property type="match status" value="1"/>
</dbReference>
<evidence type="ECO:0000259" key="9">
    <source>
        <dbReference type="PROSITE" id="PS50405"/>
    </source>
</evidence>
<dbReference type="InterPro" id="IPR040075">
    <property type="entry name" value="GST_N_Theta"/>
</dbReference>
<evidence type="ECO:0000256" key="5">
    <source>
        <dbReference type="ARBA" id="ARBA00022490"/>
    </source>
</evidence>
<keyword evidence="6 10" id="KW-0808">Transferase</keyword>
<evidence type="ECO:0000313" key="10">
    <source>
        <dbReference type="EMBL" id="AVT42200.1"/>
    </source>
</evidence>
<keyword evidence="5" id="KW-0963">Cytoplasm</keyword>
<evidence type="ECO:0000256" key="3">
    <source>
        <dbReference type="ARBA" id="ARBA00011738"/>
    </source>
</evidence>
<dbReference type="SFLD" id="SFLDG01153">
    <property type="entry name" value="Main.4:_Theta-like"/>
    <property type="match status" value="1"/>
</dbReference>
<dbReference type="FunFam" id="1.20.1050.10:FF:000008">
    <property type="entry name" value="Glutathione S-transferase theta-1"/>
    <property type="match status" value="1"/>
</dbReference>
<organism evidence="10">
    <name type="scientific">Lissorhoptrus oryzophilus</name>
    <name type="common">rice water weevil</name>
    <dbReference type="NCBI Taxonomy" id="308863"/>
    <lineage>
        <taxon>Eukaryota</taxon>
        <taxon>Metazoa</taxon>
        <taxon>Ecdysozoa</taxon>
        <taxon>Arthropoda</taxon>
        <taxon>Hexapoda</taxon>
        <taxon>Insecta</taxon>
        <taxon>Pterygota</taxon>
        <taxon>Neoptera</taxon>
        <taxon>Endopterygota</taxon>
        <taxon>Coleoptera</taxon>
        <taxon>Polyphaga</taxon>
        <taxon>Cucujiformia</taxon>
        <taxon>Erirhinidae</taxon>
        <taxon>Erirhininae</taxon>
        <taxon>Lissorhoptrus</taxon>
    </lineage>
</organism>
<dbReference type="PROSITE" id="PS50405">
    <property type="entry name" value="GST_CTER"/>
    <property type="match status" value="1"/>
</dbReference>
<reference evidence="10" key="1">
    <citation type="submission" date="2017-05" db="EMBL/GenBank/DDBJ databases">
        <authorList>
            <person name="Song R."/>
            <person name="Chenine A.L."/>
            <person name="Ruprecht R.M."/>
        </authorList>
    </citation>
    <scope>NUCLEOTIDE SEQUENCE</scope>
</reference>
<dbReference type="InterPro" id="IPR040077">
    <property type="entry name" value="GST_C_Theta"/>
</dbReference>
<dbReference type="Pfam" id="PF02798">
    <property type="entry name" value="GST_N"/>
    <property type="match status" value="1"/>
</dbReference>
<dbReference type="InterPro" id="IPR051369">
    <property type="entry name" value="GST_Theta"/>
</dbReference>
<comment type="catalytic activity">
    <reaction evidence="7">
        <text>RX + glutathione = an S-substituted glutathione + a halide anion + H(+)</text>
        <dbReference type="Rhea" id="RHEA:16437"/>
        <dbReference type="ChEBI" id="CHEBI:15378"/>
        <dbReference type="ChEBI" id="CHEBI:16042"/>
        <dbReference type="ChEBI" id="CHEBI:17792"/>
        <dbReference type="ChEBI" id="CHEBI:57925"/>
        <dbReference type="ChEBI" id="CHEBI:90779"/>
        <dbReference type="EC" id="2.5.1.18"/>
    </reaction>
</comment>
<dbReference type="GO" id="GO:0005737">
    <property type="term" value="C:cytoplasm"/>
    <property type="evidence" value="ECO:0007669"/>
    <property type="project" value="UniProtKB-SubCell"/>
</dbReference>
<dbReference type="GO" id="GO:0006749">
    <property type="term" value="P:glutathione metabolic process"/>
    <property type="evidence" value="ECO:0007669"/>
    <property type="project" value="TreeGrafter"/>
</dbReference>
<protein>
    <recommendedName>
        <fullName evidence="4">glutathione transferase</fullName>
        <ecNumber evidence="4">2.5.1.18</ecNumber>
    </recommendedName>
</protein>
<dbReference type="PROSITE" id="PS50404">
    <property type="entry name" value="GST_NTER"/>
    <property type="match status" value="1"/>
</dbReference>
<dbReference type="SFLD" id="SFLDS00019">
    <property type="entry name" value="Glutathione_Transferase_(cytos"/>
    <property type="match status" value="1"/>
</dbReference>
<evidence type="ECO:0000256" key="1">
    <source>
        <dbReference type="ARBA" id="ARBA00004496"/>
    </source>
</evidence>
<comment type="subunit">
    <text evidence="3">Homodimer.</text>
</comment>
<name>A0A2R4FXE6_9CUCU</name>
<dbReference type="InterPro" id="IPR010987">
    <property type="entry name" value="Glutathione-S-Trfase_C-like"/>
</dbReference>
<evidence type="ECO:0000256" key="4">
    <source>
        <dbReference type="ARBA" id="ARBA00012452"/>
    </source>
</evidence>
<evidence type="ECO:0000256" key="2">
    <source>
        <dbReference type="ARBA" id="ARBA00009899"/>
    </source>
</evidence>
<dbReference type="PANTHER" id="PTHR43917:SF8">
    <property type="entry name" value="GH16740P-RELATED"/>
    <property type="match status" value="1"/>
</dbReference>
<dbReference type="InterPro" id="IPR036282">
    <property type="entry name" value="Glutathione-S-Trfase_C_sf"/>
</dbReference>
<feature type="domain" description="GST N-terminal" evidence="8">
    <location>
        <begin position="2"/>
        <end position="84"/>
    </location>
</feature>
<dbReference type="FunFam" id="3.40.30.10:FF:000176">
    <property type="entry name" value="Glutathione S-transferase theta-1"/>
    <property type="match status" value="1"/>
</dbReference>
<dbReference type="Gene3D" id="1.20.1050.10">
    <property type="match status" value="1"/>
</dbReference>
<dbReference type="SUPFAM" id="SSF47616">
    <property type="entry name" value="GST C-terminal domain-like"/>
    <property type="match status" value="1"/>
</dbReference>
<dbReference type="Gene3D" id="3.40.30.10">
    <property type="entry name" value="Glutaredoxin"/>
    <property type="match status" value="1"/>
</dbReference>
<dbReference type="AlphaFoldDB" id="A0A2R4FXE6"/>
<dbReference type="CDD" id="cd03050">
    <property type="entry name" value="GST_N_Theta"/>
    <property type="match status" value="1"/>
</dbReference>
<comment type="subcellular location">
    <subcellularLocation>
        <location evidence="1">Cytoplasm</location>
    </subcellularLocation>
</comment>
<proteinExistence type="evidence at transcript level"/>
<comment type="similarity">
    <text evidence="2">Belongs to the GST superfamily. Theta family.</text>
</comment>
<evidence type="ECO:0000259" key="8">
    <source>
        <dbReference type="PROSITE" id="PS50404"/>
    </source>
</evidence>